<dbReference type="PANTHER" id="PTHR43162:SF1">
    <property type="entry name" value="PRESTALK A DIFFERENTIATION PROTEIN A"/>
    <property type="match status" value="1"/>
</dbReference>
<proteinExistence type="predicted"/>
<evidence type="ECO:0000313" key="2">
    <source>
        <dbReference type="EMBL" id="QCI68386.1"/>
    </source>
</evidence>
<dbReference type="KEGG" id="pstg:E8M01_31660"/>
<dbReference type="InterPro" id="IPR008030">
    <property type="entry name" value="NmrA-like"/>
</dbReference>
<reference evidence="2 3" key="1">
    <citation type="submission" date="2019-04" db="EMBL/GenBank/DDBJ databases">
        <title>Phreatobacter aquaticus sp. nov.</title>
        <authorList>
            <person name="Choi A."/>
        </authorList>
    </citation>
    <scope>NUCLEOTIDE SEQUENCE [LARGE SCALE GENOMIC DNA]</scope>
    <source>
        <strain evidence="2 3">KCTC 52518</strain>
    </source>
</reference>
<dbReference type="Pfam" id="PF05368">
    <property type="entry name" value="NmrA"/>
    <property type="match status" value="1"/>
</dbReference>
<dbReference type="Gene3D" id="3.90.25.10">
    <property type="entry name" value="UDP-galactose 4-epimerase, domain 1"/>
    <property type="match status" value="1"/>
</dbReference>
<gene>
    <name evidence="2" type="ORF">E8M01_31660</name>
</gene>
<dbReference type="Gene3D" id="3.40.50.720">
    <property type="entry name" value="NAD(P)-binding Rossmann-like Domain"/>
    <property type="match status" value="1"/>
</dbReference>
<organism evidence="2 3">
    <name type="scientific">Phreatobacter stygius</name>
    <dbReference type="NCBI Taxonomy" id="1940610"/>
    <lineage>
        <taxon>Bacteria</taxon>
        <taxon>Pseudomonadati</taxon>
        <taxon>Pseudomonadota</taxon>
        <taxon>Alphaproteobacteria</taxon>
        <taxon>Hyphomicrobiales</taxon>
        <taxon>Phreatobacteraceae</taxon>
        <taxon>Phreatobacter</taxon>
    </lineage>
</organism>
<sequence>MHVVFGANGRAGGETARALIERGEAVRVVLRRKEQGETWTALGAEVAVAHMEDADAMADALNGASAAFLVNPPPVSGDPYARTEELGAALADAARRARLPKAVVLSSIGAQHASGTGVIATLNRFEALLDGVAPTTTFLRSGYFVETWGEVAETVMSESVLPSFLEPSQKIPMVSTIDVGRAAATLLCEEWTGKRVVELAGPEDWSAGDVAAAFAEVLGRPVVPVPVPPERRAALLAEAGVPAEVASALLGMYEAIANGLFMHQDGYEHRRGTISLATAIERIVATLEPAGH</sequence>
<name>A0A4D7BGU8_9HYPH</name>
<dbReference type="RefSeq" id="WP_136963805.1">
    <property type="nucleotide sequence ID" value="NZ_CP039690.1"/>
</dbReference>
<protein>
    <submittedName>
        <fullName evidence="2">NmrA family protein</fullName>
    </submittedName>
</protein>
<dbReference type="InterPro" id="IPR051604">
    <property type="entry name" value="Ergot_Alk_Oxidoreductase"/>
</dbReference>
<evidence type="ECO:0000313" key="3">
    <source>
        <dbReference type="Proteomes" id="UP000298781"/>
    </source>
</evidence>
<dbReference type="InterPro" id="IPR036291">
    <property type="entry name" value="NAD(P)-bd_dom_sf"/>
</dbReference>
<dbReference type="OrthoDB" id="7352262at2"/>
<accession>A0A4D7BGU8</accession>
<dbReference type="AlphaFoldDB" id="A0A4D7BGU8"/>
<dbReference type="PANTHER" id="PTHR43162">
    <property type="match status" value="1"/>
</dbReference>
<evidence type="ECO:0000259" key="1">
    <source>
        <dbReference type="Pfam" id="PF05368"/>
    </source>
</evidence>
<dbReference type="Proteomes" id="UP000298781">
    <property type="component" value="Chromosome"/>
</dbReference>
<dbReference type="EMBL" id="CP039690">
    <property type="protein sequence ID" value="QCI68386.1"/>
    <property type="molecule type" value="Genomic_DNA"/>
</dbReference>
<keyword evidence="3" id="KW-1185">Reference proteome</keyword>
<dbReference type="SUPFAM" id="SSF51735">
    <property type="entry name" value="NAD(P)-binding Rossmann-fold domains"/>
    <property type="match status" value="1"/>
</dbReference>
<feature type="domain" description="NmrA-like" evidence="1">
    <location>
        <begin position="3"/>
        <end position="256"/>
    </location>
</feature>